<gene>
    <name evidence="3" type="ORF">KL86DYS2_13020</name>
</gene>
<evidence type="ECO:0000313" key="3">
    <source>
        <dbReference type="EMBL" id="SBW06702.1"/>
    </source>
</evidence>
<dbReference type="RefSeq" id="WP_296951310.1">
    <property type="nucleotide sequence ID" value="NZ_LT599021.1"/>
</dbReference>
<sequence>MRRLEHKRQAIKTVLYNSLLICTTFFASCTADEHESGGGITSSEAQVKITLQMPQAATPEPTTYAISEVDENHVETIDVLAFKADDSKASGWAFSYRAEGTSISDAGGTAGSKKQFTVTVIKDATQQTFVILANARQELTDLGQIGLGTDKDILLARLVSSNSGKWNANEGKDEDAVDKTFAPFPMWGEVKATVTDATTQLSDISMLRSITPVDVLLSEGVTNFKLDEVHIYNTKNRGHIVPDPDNMLNGKAVSATIPDGTINNTAALAYTVPESMERLFERSVYLYEAAAVAADKASDATAIVVGGTYGSDQQTTYYRIDFLNEDKQTYRDILRNHKYRFNITSVSGRGYVTPDEAFNAKPVNMKVEIKVWDDGQAGDIVFGQYYISFDPGRQLSFFTDADAGTIHIKTDYPAGFEITKITELSADGQTETDITDGGWLTADKELGTKYGAGETDVALGVEVAENTTNKERSGYIYISAGQLETKISVTQSTDPKISLSIQNTGGEEIQELLFYGGVGIVPALQTMTVNWYPQGAWLHVTTSVLSAVGFSDAPASEINTDGTGSKGYTLAPLAMSDLEFSESDPFPVQASLVSYTVSEGTSYINKNILLRHIGVNLVTDGLEDTYACNGSTYSFRVRSNSGWRITSITENADAGNLLGLKVSDNLRTGTTGGYNMGTGDEISFTTTTDAAIGTVSIVFGCTDSDKPFDNKTIVLNIGSEYYPDPHQGWAGSNIYWDGSKFAFDDVGDAFHERYQGVYFRWGSLWGIDPRDLNNTWNAEQRYIYKWGESPQTGIGFDEIPYDNSTKTVTPPGSLYDRHSLIEKHNPTKGIGDICKYITERSGGTYHGKKWRMPTANEFGSFSDYSKEGATWGLLSSYNENGESETLNGYRKEGAFFPAAGHFMDISNGNVNHFNNIGLYWSATHFSYGSDISAIWFFNGSHFLVNQSVSRNSYASPVRCVVEE</sequence>
<dbReference type="AlphaFoldDB" id="A0A212K4Y3"/>
<protein>
    <recommendedName>
        <fullName evidence="2">BACON domain-containing protein</fullName>
    </recommendedName>
</protein>
<proteinExistence type="predicted"/>
<reference evidence="3" key="1">
    <citation type="submission" date="2016-04" db="EMBL/GenBank/DDBJ databases">
        <authorList>
            <person name="Evans L.H."/>
            <person name="Alamgir A."/>
            <person name="Owens N."/>
            <person name="Weber N.D."/>
            <person name="Virtaneva K."/>
            <person name="Barbian K."/>
            <person name="Babar A."/>
            <person name="Rosenke K."/>
        </authorList>
    </citation>
    <scope>NUCLEOTIDE SEQUENCE</scope>
    <source>
        <strain evidence="3">86-2</strain>
    </source>
</reference>
<dbReference type="InterPro" id="IPR024361">
    <property type="entry name" value="BACON"/>
</dbReference>
<evidence type="ECO:0000256" key="1">
    <source>
        <dbReference type="SAM" id="SignalP"/>
    </source>
</evidence>
<dbReference type="PROSITE" id="PS51257">
    <property type="entry name" value="PROKAR_LIPOPROTEIN"/>
    <property type="match status" value="1"/>
</dbReference>
<dbReference type="Pfam" id="PF13004">
    <property type="entry name" value="BACON"/>
    <property type="match status" value="1"/>
</dbReference>
<dbReference type="InterPro" id="IPR013783">
    <property type="entry name" value="Ig-like_fold"/>
</dbReference>
<dbReference type="Gene3D" id="2.60.40.10">
    <property type="entry name" value="Immunoglobulins"/>
    <property type="match status" value="1"/>
</dbReference>
<organism evidence="3">
    <name type="scientific">uncultured Dysgonomonas sp</name>
    <dbReference type="NCBI Taxonomy" id="206096"/>
    <lineage>
        <taxon>Bacteria</taxon>
        <taxon>Pseudomonadati</taxon>
        <taxon>Bacteroidota</taxon>
        <taxon>Bacteroidia</taxon>
        <taxon>Bacteroidales</taxon>
        <taxon>Dysgonomonadaceae</taxon>
        <taxon>Dysgonomonas</taxon>
        <taxon>environmental samples</taxon>
    </lineage>
</organism>
<name>A0A212K4Y3_9BACT</name>
<keyword evidence="1" id="KW-0732">Signal</keyword>
<evidence type="ECO:0000259" key="2">
    <source>
        <dbReference type="Pfam" id="PF13004"/>
    </source>
</evidence>
<accession>A0A212K4Y3</accession>
<dbReference type="Gene3D" id="2.60.40.3690">
    <property type="match status" value="1"/>
</dbReference>
<dbReference type="EMBL" id="FLUL01000001">
    <property type="protein sequence ID" value="SBW06702.1"/>
    <property type="molecule type" value="Genomic_DNA"/>
</dbReference>
<feature type="signal peptide" evidence="1">
    <location>
        <begin position="1"/>
        <end position="27"/>
    </location>
</feature>
<feature type="chain" id="PRO_5012894386" description="BACON domain-containing protein" evidence="1">
    <location>
        <begin position="28"/>
        <end position="963"/>
    </location>
</feature>
<feature type="domain" description="BACON" evidence="2">
    <location>
        <begin position="432"/>
        <end position="492"/>
    </location>
</feature>